<gene>
    <name evidence="1" type="ORF">LAZ67_X003563</name>
</gene>
<organism evidence="1 2">
    <name type="scientific">Cordylochernes scorpioides</name>
    <dbReference type="NCBI Taxonomy" id="51811"/>
    <lineage>
        <taxon>Eukaryota</taxon>
        <taxon>Metazoa</taxon>
        <taxon>Ecdysozoa</taxon>
        <taxon>Arthropoda</taxon>
        <taxon>Chelicerata</taxon>
        <taxon>Arachnida</taxon>
        <taxon>Pseudoscorpiones</taxon>
        <taxon>Cheliferoidea</taxon>
        <taxon>Chernetidae</taxon>
        <taxon>Cordylochernes</taxon>
    </lineage>
</organism>
<reference evidence="1 2" key="1">
    <citation type="submission" date="2022-03" db="EMBL/GenBank/DDBJ databases">
        <title>A chromosomal length assembly of Cordylochernes scorpioides.</title>
        <authorList>
            <person name="Zeh D."/>
            <person name="Zeh J."/>
        </authorList>
    </citation>
    <scope>NUCLEOTIDE SEQUENCE [LARGE SCALE GENOMIC DNA]</scope>
    <source>
        <strain evidence="1">IN4F17</strain>
        <tissue evidence="1">Whole Body</tissue>
    </source>
</reference>
<dbReference type="Proteomes" id="UP001235939">
    <property type="component" value="Chromosome X"/>
</dbReference>
<evidence type="ECO:0000313" key="2">
    <source>
        <dbReference type="Proteomes" id="UP001235939"/>
    </source>
</evidence>
<keyword evidence="2" id="KW-1185">Reference proteome</keyword>
<dbReference type="EMBL" id="CP092886">
    <property type="protein sequence ID" value="UYV84799.1"/>
    <property type="molecule type" value="Genomic_DNA"/>
</dbReference>
<protein>
    <submittedName>
        <fullName evidence="1">Uncharacterized protein</fullName>
    </submittedName>
</protein>
<sequence>MSHYTSVCKFRQKRTCIPYQAEVFEVQILTLPKFEHRVLVPKISLAPSDANLPFILKKRQFPLRLAFALTINKA</sequence>
<name>A0ABY6LWC6_9ARAC</name>
<evidence type="ECO:0000313" key="1">
    <source>
        <dbReference type="EMBL" id="UYV84799.1"/>
    </source>
</evidence>
<accession>A0ABY6LWC6</accession>
<proteinExistence type="predicted"/>